<comment type="similarity">
    <text evidence="1">Belongs to the RCAN family.</text>
</comment>
<dbReference type="GO" id="GO:0005634">
    <property type="term" value="C:nucleus"/>
    <property type="evidence" value="ECO:0007669"/>
    <property type="project" value="TreeGrafter"/>
</dbReference>
<sequence>MAISISEASQSVTAQPFERLKTTSLATNTLIITSLPSAFYHPSFQTSLRAHFASYGPLAAWISLASLGRILVVYHGSSSSDDGSNSARRAKREMDRFVIEAGGGIARLTEEEPGVRRAAEEVDPQTASEKELEELVKNLPKTIFRVYFGPSTPTTPSAPITIYPNPDGSQENSTLSDDCKLKPPVSDKNFLISPPGSPPVGWEQIEEDAPNTASLAEDLCQRLRFLSVGDNEDAENEDEEEEEEVEGKEGDIVIIAPSPSSFLPTLKVQQSGPRGERPGMGIGMVKATIDSMLGAVKTERITPTARPALA</sequence>
<keyword evidence="4" id="KW-1185">Reference proteome</keyword>
<dbReference type="Pfam" id="PF04847">
    <property type="entry name" value="Calcipressin"/>
    <property type="match status" value="1"/>
</dbReference>
<dbReference type="PANTHER" id="PTHR10300">
    <property type="entry name" value="CALCIPRESSIN"/>
    <property type="match status" value="1"/>
</dbReference>
<accession>F4RUG7</accession>
<dbReference type="GO" id="GO:0005737">
    <property type="term" value="C:cytoplasm"/>
    <property type="evidence" value="ECO:0007669"/>
    <property type="project" value="TreeGrafter"/>
</dbReference>
<evidence type="ECO:0000313" key="3">
    <source>
        <dbReference type="EMBL" id="EGG03931.1"/>
    </source>
</evidence>
<evidence type="ECO:0000256" key="2">
    <source>
        <dbReference type="SAM" id="MobiDB-lite"/>
    </source>
</evidence>
<feature type="region of interest" description="Disordered" evidence="2">
    <location>
        <begin position="228"/>
        <end position="249"/>
    </location>
</feature>
<evidence type="ECO:0000313" key="4">
    <source>
        <dbReference type="Proteomes" id="UP000001072"/>
    </source>
</evidence>
<name>F4RUG7_MELLP</name>
<organism evidence="4">
    <name type="scientific">Melampsora larici-populina (strain 98AG31 / pathotype 3-4-7)</name>
    <name type="common">Poplar leaf rust fungus</name>
    <dbReference type="NCBI Taxonomy" id="747676"/>
    <lineage>
        <taxon>Eukaryota</taxon>
        <taxon>Fungi</taxon>
        <taxon>Dikarya</taxon>
        <taxon>Basidiomycota</taxon>
        <taxon>Pucciniomycotina</taxon>
        <taxon>Pucciniomycetes</taxon>
        <taxon>Pucciniales</taxon>
        <taxon>Melampsoraceae</taxon>
        <taxon>Melampsora</taxon>
    </lineage>
</organism>
<dbReference type="PANTHER" id="PTHR10300:SF14">
    <property type="entry name" value="PROTEIN SARAH"/>
    <property type="match status" value="1"/>
</dbReference>
<dbReference type="GeneID" id="18935309"/>
<evidence type="ECO:0008006" key="5">
    <source>
        <dbReference type="Google" id="ProtNLM"/>
    </source>
</evidence>
<dbReference type="eggNOG" id="KOG4019">
    <property type="taxonomic scope" value="Eukaryota"/>
</dbReference>
<dbReference type="InterPro" id="IPR006931">
    <property type="entry name" value="Calcipressin"/>
</dbReference>
<dbReference type="HOGENOM" id="CLU_046748_1_0_1"/>
<dbReference type="RefSeq" id="XP_007412724.1">
    <property type="nucleotide sequence ID" value="XM_007412662.1"/>
</dbReference>
<protein>
    <recommendedName>
        <fullName evidence="5">Calcipressin</fullName>
    </recommendedName>
</protein>
<dbReference type="EMBL" id="GL883121">
    <property type="protein sequence ID" value="EGG03931.1"/>
    <property type="molecule type" value="Genomic_DNA"/>
</dbReference>
<gene>
    <name evidence="3" type="ORF">MELLADRAFT_89746</name>
</gene>
<dbReference type="STRING" id="747676.F4RUG7"/>
<dbReference type="KEGG" id="mlr:MELLADRAFT_89746"/>
<dbReference type="OrthoDB" id="17212at2759"/>
<feature type="compositionally biased region" description="Acidic residues" evidence="2">
    <location>
        <begin position="230"/>
        <end position="246"/>
    </location>
</feature>
<dbReference type="Proteomes" id="UP000001072">
    <property type="component" value="Unassembled WGS sequence"/>
</dbReference>
<dbReference type="GO" id="GO:0019722">
    <property type="term" value="P:calcium-mediated signaling"/>
    <property type="evidence" value="ECO:0007669"/>
    <property type="project" value="InterPro"/>
</dbReference>
<dbReference type="AlphaFoldDB" id="F4RUG7"/>
<dbReference type="InParanoid" id="F4RUG7"/>
<dbReference type="GO" id="GO:0008597">
    <property type="term" value="F:calcium-dependent protein serine/threonine phosphatase regulator activity"/>
    <property type="evidence" value="ECO:0007669"/>
    <property type="project" value="TreeGrafter"/>
</dbReference>
<reference evidence="4" key="1">
    <citation type="journal article" date="2011" name="Proc. Natl. Acad. Sci. U.S.A.">
        <title>Obligate biotrophy features unraveled by the genomic analysis of rust fungi.</title>
        <authorList>
            <person name="Duplessis S."/>
            <person name="Cuomo C.A."/>
            <person name="Lin Y.-C."/>
            <person name="Aerts A."/>
            <person name="Tisserant E."/>
            <person name="Veneault-Fourrey C."/>
            <person name="Joly D.L."/>
            <person name="Hacquard S."/>
            <person name="Amselem J."/>
            <person name="Cantarel B.L."/>
            <person name="Chiu R."/>
            <person name="Coutinho P.M."/>
            <person name="Feau N."/>
            <person name="Field M."/>
            <person name="Frey P."/>
            <person name="Gelhaye E."/>
            <person name="Goldberg J."/>
            <person name="Grabherr M.G."/>
            <person name="Kodira C.D."/>
            <person name="Kohler A."/>
            <person name="Kuees U."/>
            <person name="Lindquist E.A."/>
            <person name="Lucas S.M."/>
            <person name="Mago R."/>
            <person name="Mauceli E."/>
            <person name="Morin E."/>
            <person name="Murat C."/>
            <person name="Pangilinan J.L."/>
            <person name="Park R."/>
            <person name="Pearson M."/>
            <person name="Quesneville H."/>
            <person name="Rouhier N."/>
            <person name="Sakthikumar S."/>
            <person name="Salamov A.A."/>
            <person name="Schmutz J."/>
            <person name="Selles B."/>
            <person name="Shapiro H."/>
            <person name="Tanguay P."/>
            <person name="Tuskan G.A."/>
            <person name="Henrissat B."/>
            <person name="Van de Peer Y."/>
            <person name="Rouze P."/>
            <person name="Ellis J.G."/>
            <person name="Dodds P.N."/>
            <person name="Schein J.E."/>
            <person name="Zhong S."/>
            <person name="Hamelin R.C."/>
            <person name="Grigoriev I.V."/>
            <person name="Szabo L.J."/>
            <person name="Martin F."/>
        </authorList>
    </citation>
    <scope>NUCLEOTIDE SEQUENCE [LARGE SCALE GENOMIC DNA]</scope>
    <source>
        <strain evidence="4">98AG31 / pathotype 3-4-7</strain>
    </source>
</reference>
<dbReference type="VEuPathDB" id="FungiDB:MELLADRAFT_89746"/>
<evidence type="ECO:0000256" key="1">
    <source>
        <dbReference type="ARBA" id="ARBA00008209"/>
    </source>
</evidence>
<proteinExistence type="inferred from homology"/>